<name>A0A4R6IKY1_9SPHI</name>
<dbReference type="Proteomes" id="UP000295499">
    <property type="component" value="Unassembled WGS sequence"/>
</dbReference>
<gene>
    <name evidence="1" type="ORF">CLV32_1726</name>
</gene>
<proteinExistence type="predicted"/>
<dbReference type="Pfam" id="PF11013">
    <property type="entry name" value="DUF2851"/>
    <property type="match status" value="1"/>
</dbReference>
<dbReference type="EMBL" id="SNWM01000002">
    <property type="protein sequence ID" value="TDO22742.1"/>
    <property type="molecule type" value="Genomic_DNA"/>
</dbReference>
<dbReference type="OrthoDB" id="1005072at2"/>
<dbReference type="AlphaFoldDB" id="A0A4R6IKY1"/>
<sequence length="426" mass="49522">MAINENFLSFLWQFRLFTAQPLYCVDGERLRVIHPGWLNTHAGPDFMQATLEIGGVRWVGNVEIHVNASDWFLHNHELDKSYDSVVLHVVYAHDRAIYRGNQTLIPAFEIKEIFDVRYLQQYQQLINERTVFPCAAQVTHVDPLTVSWMLSRVLADRLERKSDELLQQVKHLQGDWEAALYHCLARSFGFKTNTVPFELLAASLRHPILVKHHRDPLQVDALIFGQAGFLAGAFEEIYPQQLQEEYNYLRKKWRLVPIDVSLWKFLRMRPASFPTVRLAQFAALMWRTPVLFAELMHCRELHELHHFFEQLSTASYWDHHYTFKKVSAGAHTHMGISSVNSILINAFCIVLYSYGKHTANQEYKDRAISFLEEIAAERNHLVDSYAENGIKIENAFDSQAILELNKYYCSQKKCLNCGIGVKLLKR</sequence>
<evidence type="ECO:0000313" key="1">
    <source>
        <dbReference type="EMBL" id="TDO22742.1"/>
    </source>
</evidence>
<reference evidence="1 2" key="1">
    <citation type="submission" date="2019-03" db="EMBL/GenBank/DDBJ databases">
        <title>Genomic Encyclopedia of Archaeal and Bacterial Type Strains, Phase II (KMG-II): from individual species to whole genera.</title>
        <authorList>
            <person name="Goeker M."/>
        </authorList>
    </citation>
    <scope>NUCLEOTIDE SEQUENCE [LARGE SCALE GENOMIC DNA]</scope>
    <source>
        <strain evidence="1 2">DSM 19034</strain>
    </source>
</reference>
<organism evidence="1 2">
    <name type="scientific">Pedobacter duraquae</name>
    <dbReference type="NCBI Taxonomy" id="425511"/>
    <lineage>
        <taxon>Bacteria</taxon>
        <taxon>Pseudomonadati</taxon>
        <taxon>Bacteroidota</taxon>
        <taxon>Sphingobacteriia</taxon>
        <taxon>Sphingobacteriales</taxon>
        <taxon>Sphingobacteriaceae</taxon>
        <taxon>Pedobacter</taxon>
    </lineage>
</organism>
<accession>A0A4R6IKY1</accession>
<comment type="caution">
    <text evidence="1">The sequence shown here is derived from an EMBL/GenBank/DDBJ whole genome shotgun (WGS) entry which is preliminary data.</text>
</comment>
<dbReference type="InterPro" id="IPR021272">
    <property type="entry name" value="DUF2851"/>
</dbReference>
<evidence type="ECO:0000313" key="2">
    <source>
        <dbReference type="Proteomes" id="UP000295499"/>
    </source>
</evidence>
<dbReference type="RefSeq" id="WP_133554363.1">
    <property type="nucleotide sequence ID" value="NZ_SNWM01000002.1"/>
</dbReference>
<protein>
    <submittedName>
        <fullName evidence="1">Uncharacterized protein DUF2851</fullName>
    </submittedName>
</protein>
<keyword evidence="2" id="KW-1185">Reference proteome</keyword>